<dbReference type="PANTHER" id="PTHR24161:SF85">
    <property type="entry name" value="PALMITOYLTRANSFERASE HIP14"/>
    <property type="match status" value="1"/>
</dbReference>
<dbReference type="EC" id="2.3.1.225" evidence="8"/>
<comment type="subcellular location">
    <subcellularLocation>
        <location evidence="1">Membrane</location>
        <topology evidence="1">Multi-pass membrane protein</topology>
    </subcellularLocation>
</comment>
<keyword evidence="8" id="KW-0012">Acyltransferase</keyword>
<evidence type="ECO:0000256" key="7">
    <source>
        <dbReference type="PROSITE-ProRule" id="PRU00023"/>
    </source>
</evidence>
<evidence type="ECO:0000256" key="4">
    <source>
        <dbReference type="ARBA" id="ARBA00022989"/>
    </source>
</evidence>
<dbReference type="InterPro" id="IPR002110">
    <property type="entry name" value="Ankyrin_rpt"/>
</dbReference>
<name>A0A915PBL3_9BILA</name>
<dbReference type="PANTHER" id="PTHR24161">
    <property type="entry name" value="ANK_REP_REGION DOMAIN-CONTAINING PROTEIN-RELATED"/>
    <property type="match status" value="1"/>
</dbReference>
<comment type="similarity">
    <text evidence="8">Belongs to the DHHC palmitoyltransferase family.</text>
</comment>
<dbReference type="GO" id="GO:0019706">
    <property type="term" value="F:protein-cysteine S-palmitoyltransferase activity"/>
    <property type="evidence" value="ECO:0007669"/>
    <property type="project" value="UniProtKB-EC"/>
</dbReference>
<feature type="transmembrane region" description="Helical" evidence="8">
    <location>
        <begin position="344"/>
        <end position="366"/>
    </location>
</feature>
<evidence type="ECO:0000256" key="3">
    <source>
        <dbReference type="ARBA" id="ARBA00022737"/>
    </source>
</evidence>
<feature type="transmembrane region" description="Helical" evidence="8">
    <location>
        <begin position="439"/>
        <end position="463"/>
    </location>
</feature>
<evidence type="ECO:0000313" key="10">
    <source>
        <dbReference type="Proteomes" id="UP000887581"/>
    </source>
</evidence>
<dbReference type="SUPFAM" id="SSF48403">
    <property type="entry name" value="Ankyrin repeat"/>
    <property type="match status" value="1"/>
</dbReference>
<dbReference type="WBParaSite" id="sdigi.contig10.g1113.t1">
    <property type="protein sequence ID" value="sdigi.contig10.g1113.t1"/>
    <property type="gene ID" value="sdigi.contig10.g1113"/>
</dbReference>
<dbReference type="AlphaFoldDB" id="A0A915PBL3"/>
<feature type="transmembrane region" description="Helical" evidence="8">
    <location>
        <begin position="315"/>
        <end position="338"/>
    </location>
</feature>
<feature type="repeat" description="ANK" evidence="7">
    <location>
        <begin position="117"/>
        <end position="149"/>
    </location>
</feature>
<dbReference type="Gene3D" id="1.25.40.20">
    <property type="entry name" value="Ankyrin repeat-containing domain"/>
    <property type="match status" value="1"/>
</dbReference>
<comment type="domain">
    <text evidence="8">The DHHC domain is required for palmitoyltransferase activity.</text>
</comment>
<keyword evidence="6 8" id="KW-0472">Membrane</keyword>
<dbReference type="Proteomes" id="UP000887581">
    <property type="component" value="Unplaced"/>
</dbReference>
<feature type="repeat" description="ANK" evidence="7">
    <location>
        <begin position="84"/>
        <end position="116"/>
    </location>
</feature>
<dbReference type="Pfam" id="PF01529">
    <property type="entry name" value="DHHC"/>
    <property type="match status" value="1"/>
</dbReference>
<evidence type="ECO:0000256" key="5">
    <source>
        <dbReference type="ARBA" id="ARBA00023043"/>
    </source>
</evidence>
<keyword evidence="3" id="KW-0677">Repeat</keyword>
<dbReference type="GO" id="GO:0016020">
    <property type="term" value="C:membrane"/>
    <property type="evidence" value="ECO:0007669"/>
    <property type="project" value="UniProtKB-SubCell"/>
</dbReference>
<evidence type="ECO:0000256" key="1">
    <source>
        <dbReference type="ARBA" id="ARBA00004141"/>
    </source>
</evidence>
<sequence length="565" mass="63621">MIMREHFDCHHFLGTIGVMDARQAAQFGNVLRLQELLDAGECTPDTLDADDCSLLHWAAINNRLAIARILINRGCNVNAVGGVLASTPLHWASRHGHTCMVALLVAHGADLHLSDVEGFTPLHVAVQFGRTPTAAYLIAAGQSADERDETMMTPAMWAAYKVFSRDPLQMLITMGANLSCADATYANTALHWAVIQSNHSAINVLIKYNAELVIRNRDNETPRDIAIRRGDVISARILERAERRKGLISSTFIQYVKENDVLISRIMFFLPIFIMVAVGIILHVFLSYLIKALLLVSVGVLGRTVYRSLATDQSFYIIPLGAAVASKVILAVTWLLYLHAFAGWYWQISFFILITLAPVLFLRIVFSDPGVVTVSHKERCEMIRDMWEKENQSATPFCSTCLLKRPARSKHCSVCDRCVKRFDHHCPWVLNCIGEKNHLYFVFYLGVIIASSLQFLIATFHYWRDSCGEISQANITYCNPWVTYVSAISLYHFIWTSAMFIFQIYQILCEMTTNERLNAHRYEHFHSGGDCATIKSPFSRGVLQNLHNFCCGGTITSAEEEKLLD</sequence>
<reference evidence="11" key="1">
    <citation type="submission" date="2022-11" db="UniProtKB">
        <authorList>
            <consortium name="WormBaseParasite"/>
        </authorList>
    </citation>
    <scope>IDENTIFICATION</scope>
</reference>
<keyword evidence="8" id="KW-0808">Transferase</keyword>
<feature type="domain" description="Palmitoyltransferase DHHC" evidence="9">
    <location>
        <begin position="395"/>
        <end position="518"/>
    </location>
</feature>
<feature type="repeat" description="ANK" evidence="7">
    <location>
        <begin position="185"/>
        <end position="217"/>
    </location>
</feature>
<dbReference type="InterPro" id="IPR001594">
    <property type="entry name" value="Palmitoyltrfase_DHHC"/>
</dbReference>
<feature type="transmembrane region" description="Helical" evidence="8">
    <location>
        <begin position="483"/>
        <end position="508"/>
    </location>
</feature>
<protein>
    <recommendedName>
        <fullName evidence="8">Palmitoyltransferase</fullName>
        <ecNumber evidence="8">2.3.1.225</ecNumber>
    </recommendedName>
</protein>
<dbReference type="InterPro" id="IPR036770">
    <property type="entry name" value="Ankyrin_rpt-contain_sf"/>
</dbReference>
<evidence type="ECO:0000256" key="6">
    <source>
        <dbReference type="ARBA" id="ARBA00023136"/>
    </source>
</evidence>
<evidence type="ECO:0000256" key="2">
    <source>
        <dbReference type="ARBA" id="ARBA00022692"/>
    </source>
</evidence>
<proteinExistence type="inferred from homology"/>
<dbReference type="Pfam" id="PF00023">
    <property type="entry name" value="Ank"/>
    <property type="match status" value="2"/>
</dbReference>
<dbReference type="PROSITE" id="PS50088">
    <property type="entry name" value="ANK_REPEAT"/>
    <property type="match status" value="4"/>
</dbReference>
<keyword evidence="4 8" id="KW-1133">Transmembrane helix</keyword>
<keyword evidence="5 7" id="KW-0040">ANK repeat</keyword>
<dbReference type="PROSITE" id="PS50216">
    <property type="entry name" value="DHHC"/>
    <property type="match status" value="1"/>
</dbReference>
<organism evidence="10 11">
    <name type="scientific">Setaria digitata</name>
    <dbReference type="NCBI Taxonomy" id="48799"/>
    <lineage>
        <taxon>Eukaryota</taxon>
        <taxon>Metazoa</taxon>
        <taxon>Ecdysozoa</taxon>
        <taxon>Nematoda</taxon>
        <taxon>Chromadorea</taxon>
        <taxon>Rhabditida</taxon>
        <taxon>Spirurina</taxon>
        <taxon>Spiruromorpha</taxon>
        <taxon>Filarioidea</taxon>
        <taxon>Setariidae</taxon>
        <taxon>Setaria</taxon>
    </lineage>
</organism>
<dbReference type="SMART" id="SM00248">
    <property type="entry name" value="ANK"/>
    <property type="match status" value="5"/>
</dbReference>
<keyword evidence="2 8" id="KW-0812">Transmembrane</keyword>
<dbReference type="Pfam" id="PF12796">
    <property type="entry name" value="Ank_2"/>
    <property type="match status" value="1"/>
</dbReference>
<evidence type="ECO:0000259" key="9">
    <source>
        <dbReference type="Pfam" id="PF01529"/>
    </source>
</evidence>
<feature type="repeat" description="ANK" evidence="7">
    <location>
        <begin position="50"/>
        <end position="82"/>
    </location>
</feature>
<accession>A0A915PBL3</accession>
<dbReference type="PROSITE" id="PS50297">
    <property type="entry name" value="ANK_REP_REGION"/>
    <property type="match status" value="3"/>
</dbReference>
<keyword evidence="10" id="KW-1185">Reference proteome</keyword>
<comment type="catalytic activity">
    <reaction evidence="8">
        <text>L-cysteinyl-[protein] + hexadecanoyl-CoA = S-hexadecanoyl-L-cysteinyl-[protein] + CoA</text>
        <dbReference type="Rhea" id="RHEA:36683"/>
        <dbReference type="Rhea" id="RHEA-COMP:10131"/>
        <dbReference type="Rhea" id="RHEA-COMP:11032"/>
        <dbReference type="ChEBI" id="CHEBI:29950"/>
        <dbReference type="ChEBI" id="CHEBI:57287"/>
        <dbReference type="ChEBI" id="CHEBI:57379"/>
        <dbReference type="ChEBI" id="CHEBI:74151"/>
        <dbReference type="EC" id="2.3.1.225"/>
    </reaction>
</comment>
<evidence type="ECO:0000256" key="8">
    <source>
        <dbReference type="RuleBase" id="RU079119"/>
    </source>
</evidence>
<evidence type="ECO:0000313" key="11">
    <source>
        <dbReference type="WBParaSite" id="sdigi.contig10.g1113.t1"/>
    </source>
</evidence>